<dbReference type="GO" id="GO:0030250">
    <property type="term" value="F:guanylate cyclase activator activity"/>
    <property type="evidence" value="ECO:0007669"/>
    <property type="project" value="InterPro"/>
</dbReference>
<dbReference type="PANTHER" id="PTHR11318">
    <property type="entry name" value="GUANYLIN FAMILY MEMBER"/>
    <property type="match status" value="1"/>
</dbReference>
<name>A0AAV7BAU7_ENGPU</name>
<dbReference type="InterPro" id="IPR036382">
    <property type="entry name" value="Guanylin_sf"/>
</dbReference>
<comment type="caution">
    <text evidence="9">The sequence shown here is derived from an EMBL/GenBank/DDBJ whole genome shotgun (WGS) entry which is preliminary data.</text>
</comment>
<comment type="subcellular location">
    <subcellularLocation>
        <location evidence="1">Secreted</location>
    </subcellularLocation>
</comment>
<evidence type="ECO:0000256" key="2">
    <source>
        <dbReference type="ARBA" id="ARBA00009883"/>
    </source>
</evidence>
<gene>
    <name evidence="9" type="ORF">GDO81_014479</name>
</gene>
<sequence length="101" mass="11213">MRSCLLLCVLLVWFPGSPAKKIEVGNYIYMLESVLSLKDFLHLDGRDLEVAAGEACNDPKLPEEFHEVCAEENAPDIFIQLVELAMDECEMCAHPACPGCL</sequence>
<keyword evidence="10" id="KW-1185">Reference proteome</keyword>
<dbReference type="InterPro" id="IPR000879">
    <property type="entry name" value="Guanylin"/>
</dbReference>
<organism evidence="9 10">
    <name type="scientific">Engystomops pustulosus</name>
    <name type="common">Tungara frog</name>
    <name type="synonym">Physalaemus pustulosus</name>
    <dbReference type="NCBI Taxonomy" id="76066"/>
    <lineage>
        <taxon>Eukaryota</taxon>
        <taxon>Metazoa</taxon>
        <taxon>Chordata</taxon>
        <taxon>Craniata</taxon>
        <taxon>Vertebrata</taxon>
        <taxon>Euteleostomi</taxon>
        <taxon>Amphibia</taxon>
        <taxon>Batrachia</taxon>
        <taxon>Anura</taxon>
        <taxon>Neobatrachia</taxon>
        <taxon>Hyloidea</taxon>
        <taxon>Leptodactylidae</taxon>
        <taxon>Leiuperinae</taxon>
        <taxon>Engystomops</taxon>
    </lineage>
</organism>
<accession>A0AAV7BAU7</accession>
<dbReference type="Pfam" id="PF02058">
    <property type="entry name" value="Guanylin"/>
    <property type="match status" value="1"/>
</dbReference>
<feature type="chain" id="PRO_5043417433" description="Guanylate cyclase activator 2B" evidence="8">
    <location>
        <begin position="20"/>
        <end position="101"/>
    </location>
</feature>
<reference evidence="9" key="1">
    <citation type="thesis" date="2020" institute="ProQuest LLC" country="789 East Eisenhower Parkway, Ann Arbor, MI, USA">
        <title>Comparative Genomics and Chromosome Evolution.</title>
        <authorList>
            <person name="Mudd A.B."/>
        </authorList>
    </citation>
    <scope>NUCLEOTIDE SEQUENCE</scope>
    <source>
        <strain evidence="9">237g6f4</strain>
        <tissue evidence="9">Blood</tissue>
    </source>
</reference>
<evidence type="ECO:0000256" key="4">
    <source>
        <dbReference type="ARBA" id="ARBA00022729"/>
    </source>
</evidence>
<dbReference type="Proteomes" id="UP000824782">
    <property type="component" value="Unassembled WGS sequence"/>
</dbReference>
<proteinExistence type="inferred from homology"/>
<evidence type="ECO:0000256" key="5">
    <source>
        <dbReference type="ARBA" id="ARBA00023157"/>
    </source>
</evidence>
<dbReference type="Gene3D" id="3.90.1450.10">
    <property type="entry name" value="Guanylin"/>
    <property type="match status" value="1"/>
</dbReference>
<dbReference type="PANTHER" id="PTHR11318:SF4">
    <property type="entry name" value="GUANYLATE CYCLASE ACTIVATOR 2B"/>
    <property type="match status" value="1"/>
</dbReference>
<dbReference type="AlphaFoldDB" id="A0AAV7BAU7"/>
<keyword evidence="4 8" id="KW-0732">Signal</keyword>
<comment type="similarity">
    <text evidence="2">Belongs to the guanylin family.</text>
</comment>
<evidence type="ECO:0000256" key="3">
    <source>
        <dbReference type="ARBA" id="ARBA00022525"/>
    </source>
</evidence>
<evidence type="ECO:0000313" key="9">
    <source>
        <dbReference type="EMBL" id="KAG8569609.1"/>
    </source>
</evidence>
<keyword evidence="5" id="KW-1015">Disulfide bond</keyword>
<feature type="signal peptide" evidence="8">
    <location>
        <begin position="1"/>
        <end position="19"/>
    </location>
</feature>
<evidence type="ECO:0000256" key="8">
    <source>
        <dbReference type="SAM" id="SignalP"/>
    </source>
</evidence>
<evidence type="ECO:0000256" key="1">
    <source>
        <dbReference type="ARBA" id="ARBA00004613"/>
    </source>
</evidence>
<dbReference type="GO" id="GO:0005576">
    <property type="term" value="C:extracellular region"/>
    <property type="evidence" value="ECO:0007669"/>
    <property type="project" value="UniProtKB-SubCell"/>
</dbReference>
<dbReference type="EMBL" id="WNYA01000006">
    <property type="protein sequence ID" value="KAG8569609.1"/>
    <property type="molecule type" value="Genomic_DNA"/>
</dbReference>
<protein>
    <recommendedName>
        <fullName evidence="7">Guanylate cyclase activator 2B</fullName>
    </recommendedName>
</protein>
<evidence type="ECO:0000313" key="10">
    <source>
        <dbReference type="Proteomes" id="UP000824782"/>
    </source>
</evidence>
<keyword evidence="3" id="KW-0964">Secreted</keyword>
<dbReference type="SUPFAM" id="SSF89890">
    <property type="entry name" value="Proguanylin"/>
    <property type="match status" value="1"/>
</dbReference>
<evidence type="ECO:0000256" key="6">
    <source>
        <dbReference type="ARBA" id="ARBA00037765"/>
    </source>
</evidence>
<evidence type="ECO:0000256" key="7">
    <source>
        <dbReference type="ARBA" id="ARBA00041176"/>
    </source>
</evidence>
<comment type="function">
    <text evidence="6">Endogenous activator of intestinal guanylate cyclase. It stimulates this enzyme through the same receptor binding region as the heat-stable enterotoxins. May be a potent physiological regulator of intestinal fluid and electrolyte transport. May be an autocrine/paracrine regulator of intestinal salt and water transport.</text>
</comment>